<evidence type="ECO:0000256" key="1">
    <source>
        <dbReference type="SAM" id="MobiDB-lite"/>
    </source>
</evidence>
<accession>A0A6G1BAX3</accession>
<dbReference type="EMBL" id="VOAJ01001444">
    <property type="protein sequence ID" value="KAF0885050.1"/>
    <property type="molecule type" value="Genomic_DNA"/>
</dbReference>
<dbReference type="GO" id="GO:0043679">
    <property type="term" value="C:axon terminus"/>
    <property type="evidence" value="ECO:0007669"/>
    <property type="project" value="TreeGrafter"/>
</dbReference>
<evidence type="ECO:0000313" key="4">
    <source>
        <dbReference type="Proteomes" id="UP000475037"/>
    </source>
</evidence>
<dbReference type="GO" id="GO:0001664">
    <property type="term" value="F:G protein-coupled receptor binding"/>
    <property type="evidence" value="ECO:0007669"/>
    <property type="project" value="TreeGrafter"/>
</dbReference>
<protein>
    <submittedName>
        <fullName evidence="3">NPFF protein</fullName>
    </submittedName>
</protein>
<name>A0A6G1BAX3_CROCR</name>
<dbReference type="PANTHER" id="PTHR15044">
    <property type="entry name" value="NEUROPEPTIDE FF"/>
    <property type="match status" value="1"/>
</dbReference>
<sequence>MDSRRAAVLLLLLLLLPDWGCAQGPGGQDEGHQIFVEEDSRPRPLPEAQTPGSFLRSLLQAMQRPGRSSAFRFQPQRFGRNTRGSWSSEQLGPRAGEGLSSPFWSLAAPQRFGKK</sequence>
<feature type="non-terminal residue" evidence="3">
    <location>
        <position position="115"/>
    </location>
</feature>
<comment type="caution">
    <text evidence="3">The sequence shown here is derived from an EMBL/GenBank/DDBJ whole genome shotgun (WGS) entry which is preliminary data.</text>
</comment>
<dbReference type="GO" id="GO:0005615">
    <property type="term" value="C:extracellular space"/>
    <property type="evidence" value="ECO:0007669"/>
    <property type="project" value="TreeGrafter"/>
</dbReference>
<feature type="signal peptide" evidence="2">
    <location>
        <begin position="1"/>
        <end position="22"/>
    </location>
</feature>
<dbReference type="GO" id="GO:0060079">
    <property type="term" value="P:excitatory postsynaptic potential"/>
    <property type="evidence" value="ECO:0007669"/>
    <property type="project" value="TreeGrafter"/>
</dbReference>
<dbReference type="PIRSF" id="PIRSF038092">
    <property type="entry name" value="FMRFamid-rel_pep_precur"/>
    <property type="match status" value="1"/>
</dbReference>
<reference evidence="3 4" key="1">
    <citation type="submission" date="2019-11" db="EMBL/GenBank/DDBJ databases">
        <authorList>
            <person name="Yang C."/>
            <person name="Li F."/>
        </authorList>
    </citation>
    <scope>NUCLEOTIDE SEQUENCE [LARGE SCALE GENOMIC DNA]</scope>
    <source>
        <strain evidence="3">KB4526</strain>
        <tissue evidence="3">Muscle</tissue>
    </source>
</reference>
<evidence type="ECO:0000313" key="3">
    <source>
        <dbReference type="EMBL" id="KAF0885050.1"/>
    </source>
</evidence>
<dbReference type="GO" id="GO:0030425">
    <property type="term" value="C:dendrite"/>
    <property type="evidence" value="ECO:0007669"/>
    <property type="project" value="TreeGrafter"/>
</dbReference>
<dbReference type="PRINTS" id="PR01682">
    <property type="entry name" value="FMRFAMIDEPEP"/>
</dbReference>
<dbReference type="InterPro" id="IPR008065">
    <property type="entry name" value="NPFF"/>
</dbReference>
<feature type="chain" id="PRO_5026125733" evidence="2">
    <location>
        <begin position="23"/>
        <end position="115"/>
    </location>
</feature>
<evidence type="ECO:0000256" key="2">
    <source>
        <dbReference type="SAM" id="SignalP"/>
    </source>
</evidence>
<dbReference type="PANTHER" id="PTHR15044:SF0">
    <property type="entry name" value="PRO-FMRFAMIDE-RELATED NEUROPEPTIDE FF"/>
    <property type="match status" value="1"/>
</dbReference>
<dbReference type="GO" id="GO:0043204">
    <property type="term" value="C:perikaryon"/>
    <property type="evidence" value="ECO:0007669"/>
    <property type="project" value="TreeGrafter"/>
</dbReference>
<dbReference type="Proteomes" id="UP000475037">
    <property type="component" value="Unassembled WGS sequence"/>
</dbReference>
<proteinExistence type="predicted"/>
<dbReference type="Pfam" id="PF15085">
    <property type="entry name" value="NPFF"/>
    <property type="match status" value="1"/>
</dbReference>
<feature type="region of interest" description="Disordered" evidence="1">
    <location>
        <begin position="77"/>
        <end position="102"/>
    </location>
</feature>
<dbReference type="GO" id="GO:0005184">
    <property type="term" value="F:neuropeptide hormone activity"/>
    <property type="evidence" value="ECO:0007669"/>
    <property type="project" value="InterPro"/>
</dbReference>
<feature type="non-terminal residue" evidence="3">
    <location>
        <position position="1"/>
    </location>
</feature>
<gene>
    <name evidence="3" type="primary">Npff</name>
    <name evidence="3" type="ORF">FOF47_R18574</name>
</gene>
<dbReference type="GO" id="GO:0098794">
    <property type="term" value="C:postsynapse"/>
    <property type="evidence" value="ECO:0007669"/>
    <property type="project" value="GOC"/>
</dbReference>
<organism evidence="3 4">
    <name type="scientific">Crocuta crocuta</name>
    <name type="common">Spotted hyena</name>
    <dbReference type="NCBI Taxonomy" id="9678"/>
    <lineage>
        <taxon>Eukaryota</taxon>
        <taxon>Metazoa</taxon>
        <taxon>Chordata</taxon>
        <taxon>Craniata</taxon>
        <taxon>Vertebrata</taxon>
        <taxon>Euteleostomi</taxon>
        <taxon>Mammalia</taxon>
        <taxon>Eutheria</taxon>
        <taxon>Laurasiatheria</taxon>
        <taxon>Carnivora</taxon>
        <taxon>Feliformia</taxon>
        <taxon>Hyaenidae</taxon>
        <taxon>Crocuta</taxon>
    </lineage>
</organism>
<keyword evidence="2" id="KW-0732">Signal</keyword>
<keyword evidence="4" id="KW-1185">Reference proteome</keyword>
<dbReference type="AlphaFoldDB" id="A0A6G1BAX3"/>